<dbReference type="InterPro" id="IPR056115">
    <property type="entry name" value="DUF7698"/>
</dbReference>
<dbReference type="Pfam" id="PF24753">
    <property type="entry name" value="DUF7698"/>
    <property type="match status" value="1"/>
</dbReference>
<feature type="domain" description="DUF7698" evidence="1">
    <location>
        <begin position="1"/>
        <end position="114"/>
    </location>
</feature>
<evidence type="ECO:0000313" key="3">
    <source>
        <dbReference type="Proteomes" id="UP001315967"/>
    </source>
</evidence>
<dbReference type="EMBL" id="CP102453">
    <property type="protein sequence ID" value="UUX34877.1"/>
    <property type="molecule type" value="Genomic_DNA"/>
</dbReference>
<sequence>MKNIKKLDAIIELLDWRNQGYPIDFLSAYMLTQRGKLQKLNFNDILREGSIEEIVESLEEFGIEEFTITDHSTALMKNLWEFNQRGYEIEGMLELETGNMIYNYNSRGEVPEIKKAILLKKVEVQS</sequence>
<evidence type="ECO:0000259" key="1">
    <source>
        <dbReference type="Pfam" id="PF24753"/>
    </source>
</evidence>
<keyword evidence="3" id="KW-1185">Reference proteome</keyword>
<dbReference type="RefSeq" id="WP_313794377.1">
    <property type="nucleotide sequence ID" value="NZ_CP102453.1"/>
</dbReference>
<dbReference type="Proteomes" id="UP001315967">
    <property type="component" value="Chromosome"/>
</dbReference>
<accession>A0ABY5P818</accession>
<organism evidence="2 3">
    <name type="scientific">Fundicoccus culcitae</name>
    <dbReference type="NCBI Taxonomy" id="2969821"/>
    <lineage>
        <taxon>Bacteria</taxon>
        <taxon>Bacillati</taxon>
        <taxon>Bacillota</taxon>
        <taxon>Bacilli</taxon>
        <taxon>Lactobacillales</taxon>
        <taxon>Aerococcaceae</taxon>
        <taxon>Fundicoccus</taxon>
    </lineage>
</organism>
<protein>
    <recommendedName>
        <fullName evidence="1">DUF7698 domain-containing protein</fullName>
    </recommendedName>
</protein>
<proteinExistence type="predicted"/>
<evidence type="ECO:0000313" key="2">
    <source>
        <dbReference type="EMBL" id="UUX34877.1"/>
    </source>
</evidence>
<name>A0ABY5P818_9LACT</name>
<reference evidence="2 3" key="1">
    <citation type="submission" date="2022-08" db="EMBL/GenBank/DDBJ databases">
        <title>Aerococcaceae sp. nov isolated from spoiled eye mask.</title>
        <authorList>
            <person name="Zhou G."/>
            <person name="Xie X.-B."/>
            <person name="Shi Q.-S."/>
            <person name="Wang Y.-S."/>
            <person name="Wen X."/>
            <person name="Peng H."/>
            <person name="Yang X.-J."/>
            <person name="Tao H.-B."/>
            <person name="Huang X.-M."/>
        </authorList>
    </citation>
    <scope>NUCLEOTIDE SEQUENCE [LARGE SCALE GENOMIC DNA]</scope>
    <source>
        <strain evidence="3">DM20194951</strain>
    </source>
</reference>
<gene>
    <name evidence="2" type="ORF">NRE15_04310</name>
</gene>